<proteinExistence type="inferred from homology"/>
<dbReference type="InterPro" id="IPR003679">
    <property type="entry name" value="Amioglycoside_AcTrfase"/>
</dbReference>
<evidence type="ECO:0000256" key="4">
    <source>
        <dbReference type="ARBA" id="ARBA00023315"/>
    </source>
</evidence>
<protein>
    <recommendedName>
        <fullName evidence="2 5">Aminoglycoside N(3)-acetyltransferase</fullName>
        <ecNumber evidence="5">2.3.1.-</ecNumber>
    </recommendedName>
</protein>
<keyword evidence="5" id="KW-0046">Antibiotic resistance</keyword>
<evidence type="ECO:0000256" key="3">
    <source>
        <dbReference type="ARBA" id="ARBA00022679"/>
    </source>
</evidence>
<comment type="caution">
    <text evidence="6">The sequence shown here is derived from an EMBL/GenBank/DDBJ whole genome shotgun (WGS) entry which is preliminary data.</text>
</comment>
<evidence type="ECO:0000313" key="7">
    <source>
        <dbReference type="Proteomes" id="UP000732105"/>
    </source>
</evidence>
<dbReference type="Pfam" id="PF02522">
    <property type="entry name" value="Antibiotic_NAT"/>
    <property type="match status" value="1"/>
</dbReference>
<keyword evidence="4 5" id="KW-0012">Acyltransferase</keyword>
<evidence type="ECO:0000256" key="1">
    <source>
        <dbReference type="ARBA" id="ARBA00006383"/>
    </source>
</evidence>
<name>A0ABX1WT25_9BACT</name>
<dbReference type="SUPFAM" id="SSF110710">
    <property type="entry name" value="TTHA0583/YokD-like"/>
    <property type="match status" value="1"/>
</dbReference>
<dbReference type="Proteomes" id="UP000732105">
    <property type="component" value="Unassembled WGS sequence"/>
</dbReference>
<evidence type="ECO:0000256" key="2">
    <source>
        <dbReference type="ARBA" id="ARBA00012882"/>
    </source>
</evidence>
<evidence type="ECO:0000313" key="6">
    <source>
        <dbReference type="EMBL" id="NOU59222.1"/>
    </source>
</evidence>
<organism evidence="6 7">
    <name type="scientific">Marinifilum caeruleilacunae</name>
    <dbReference type="NCBI Taxonomy" id="2499076"/>
    <lineage>
        <taxon>Bacteria</taxon>
        <taxon>Pseudomonadati</taxon>
        <taxon>Bacteroidota</taxon>
        <taxon>Bacteroidia</taxon>
        <taxon>Marinilabiliales</taxon>
        <taxon>Marinifilaceae</taxon>
    </lineage>
</organism>
<sequence>MKTSLYTKVGKVVKKIFGIEDFSLFRKNVHKRLGMIFYHKKYTADDIITVMKEMGMKRGSLVCIHASMKEFYNYSGTTEELIDKILETIGGSGTLVMPAFPDVRLFSDTYIFDPINDKTGAGYLAEVFRKYKGVQRSINVQSSVCAIGPLTDYLCNDHHKSRDCWDTSSPWYRLCEKDGLIFNLGMPRNYISTFEHCVESILQYEHPYWAQFFTKEKVYKYYDEDKNVQMYKSITSEIERRPHEPTIFKWLTKNDWAHSKISNLEIKVFYSKSCLNKMLNLGRLGVSLYWVPSSKKYIF</sequence>
<dbReference type="PANTHER" id="PTHR11104:SF0">
    <property type="entry name" value="SPBETA PROPHAGE-DERIVED AMINOGLYCOSIDE N(3')-ACETYLTRANSFERASE-LIKE PROTEIN YOKD"/>
    <property type="match status" value="1"/>
</dbReference>
<gene>
    <name evidence="6" type="ORF">ELS83_05275</name>
</gene>
<dbReference type="RefSeq" id="WP_171594492.1">
    <property type="nucleotide sequence ID" value="NZ_RZNH01000005.1"/>
</dbReference>
<accession>A0ABX1WT25</accession>
<dbReference type="PANTHER" id="PTHR11104">
    <property type="entry name" value="AMINOGLYCOSIDE N3-ACETYLTRANSFERASE"/>
    <property type="match status" value="1"/>
</dbReference>
<comment type="catalytic activity">
    <reaction evidence="5">
        <text>a 2-deoxystreptamine antibiotic + acetyl-CoA = an N(3)-acetyl-2-deoxystreptamine antibiotic + CoA + H(+)</text>
        <dbReference type="Rhea" id="RHEA:12665"/>
        <dbReference type="ChEBI" id="CHEBI:15378"/>
        <dbReference type="ChEBI" id="CHEBI:57287"/>
        <dbReference type="ChEBI" id="CHEBI:57288"/>
        <dbReference type="ChEBI" id="CHEBI:57921"/>
        <dbReference type="ChEBI" id="CHEBI:77452"/>
        <dbReference type="EC" id="2.3.1.81"/>
    </reaction>
</comment>
<reference evidence="6 7" key="1">
    <citation type="submission" date="2018-12" db="EMBL/GenBank/DDBJ databases">
        <title>Marinifilum JC070 sp. nov., a marine bacterium isolated from Yongle Blue Hole in the South China Sea.</title>
        <authorList>
            <person name="Fu T."/>
        </authorList>
    </citation>
    <scope>NUCLEOTIDE SEQUENCE [LARGE SCALE GENOMIC DNA]</scope>
    <source>
        <strain evidence="6 7">JC070</strain>
    </source>
</reference>
<comment type="similarity">
    <text evidence="1 5">Belongs to the antibiotic N-acetyltransferase family.</text>
</comment>
<dbReference type="EC" id="2.3.1.-" evidence="5"/>
<keyword evidence="7" id="KW-1185">Reference proteome</keyword>
<dbReference type="EMBL" id="RZNH01000005">
    <property type="protein sequence ID" value="NOU59222.1"/>
    <property type="molecule type" value="Genomic_DNA"/>
</dbReference>
<keyword evidence="3 5" id="KW-0808">Transferase</keyword>
<dbReference type="InterPro" id="IPR028345">
    <property type="entry name" value="Antibiotic_NAT-like"/>
</dbReference>
<evidence type="ECO:0000256" key="5">
    <source>
        <dbReference type="RuleBase" id="RU365031"/>
    </source>
</evidence>